<dbReference type="Proteomes" id="UP000077202">
    <property type="component" value="Unassembled WGS sequence"/>
</dbReference>
<evidence type="ECO:0000313" key="1">
    <source>
        <dbReference type="EMBL" id="OAE31496.1"/>
    </source>
</evidence>
<comment type="caution">
    <text evidence="1">The sequence shown here is derived from an EMBL/GenBank/DDBJ whole genome shotgun (WGS) entry which is preliminary data.</text>
</comment>
<organism evidence="1 2">
    <name type="scientific">Marchantia polymorpha subsp. ruderalis</name>
    <dbReference type="NCBI Taxonomy" id="1480154"/>
    <lineage>
        <taxon>Eukaryota</taxon>
        <taxon>Viridiplantae</taxon>
        <taxon>Streptophyta</taxon>
        <taxon>Embryophyta</taxon>
        <taxon>Marchantiophyta</taxon>
        <taxon>Marchantiopsida</taxon>
        <taxon>Marchantiidae</taxon>
        <taxon>Marchantiales</taxon>
        <taxon>Marchantiaceae</taxon>
        <taxon>Marchantia</taxon>
    </lineage>
</organism>
<name>A0A176WH73_MARPO</name>
<dbReference type="AlphaFoldDB" id="A0A176WH73"/>
<sequence>MFRWIEDDAVNIFSSQDVACGDGKSACARDVLAFEASAFGGSAFGGGAFSAKTLREHPYALEQGGRRQDCEYTCAFCGRSERADFGGTGVGGLSTAN</sequence>
<gene>
    <name evidence="1" type="ORF">AXG93_1670s1140</name>
</gene>
<protein>
    <submittedName>
        <fullName evidence="1">Uncharacterized protein</fullName>
    </submittedName>
</protein>
<reference evidence="1" key="1">
    <citation type="submission" date="2016-03" db="EMBL/GenBank/DDBJ databases">
        <title>Mechanisms controlling the formation of the plant cell surface in tip-growing cells are functionally conserved among land plants.</title>
        <authorList>
            <person name="Honkanen S."/>
            <person name="Jones V.A."/>
            <person name="Morieri G."/>
            <person name="Champion C."/>
            <person name="Hetherington A.J."/>
            <person name="Kelly S."/>
            <person name="Saint-Marcoux D."/>
            <person name="Proust H."/>
            <person name="Prescott H."/>
            <person name="Dolan L."/>
        </authorList>
    </citation>
    <scope>NUCLEOTIDE SEQUENCE [LARGE SCALE GENOMIC DNA]</scope>
    <source>
        <tissue evidence="1">Whole gametophyte</tissue>
    </source>
</reference>
<accession>A0A176WH73</accession>
<dbReference type="EMBL" id="LVLJ01001084">
    <property type="protein sequence ID" value="OAE31496.1"/>
    <property type="molecule type" value="Genomic_DNA"/>
</dbReference>
<proteinExistence type="predicted"/>
<keyword evidence="2" id="KW-1185">Reference proteome</keyword>
<evidence type="ECO:0000313" key="2">
    <source>
        <dbReference type="Proteomes" id="UP000077202"/>
    </source>
</evidence>